<dbReference type="EMBL" id="CP069450">
    <property type="protein sequence ID" value="QRO49352.1"/>
    <property type="molecule type" value="Genomic_DNA"/>
</dbReference>
<dbReference type="OrthoDB" id="729505at2"/>
<dbReference type="GO" id="GO:0009279">
    <property type="term" value="C:cell outer membrane"/>
    <property type="evidence" value="ECO:0007669"/>
    <property type="project" value="UniProtKB-SubCell"/>
</dbReference>
<evidence type="ECO:0000313" key="14">
    <source>
        <dbReference type="Proteomes" id="UP000286063"/>
    </source>
</evidence>
<comment type="similarity">
    <text evidence="2">Belongs to the SusD family.</text>
</comment>
<evidence type="ECO:0000313" key="12">
    <source>
        <dbReference type="Proteomes" id="UP000283589"/>
    </source>
</evidence>
<name>A0A412WX46_9BACT</name>
<dbReference type="EMBL" id="QSCR01000023">
    <property type="protein sequence ID" value="RGY15666.1"/>
    <property type="molecule type" value="Genomic_DNA"/>
</dbReference>
<dbReference type="Gene3D" id="1.25.40.390">
    <property type="match status" value="1"/>
</dbReference>
<dbReference type="InterPro" id="IPR011990">
    <property type="entry name" value="TPR-like_helical_dom_sf"/>
</dbReference>
<keyword evidence="4" id="KW-0472">Membrane</keyword>
<sequence>MRNKIYLFLLCFTGCFVSCDSFLDLQPKGIVIPRYYEDYEKLINYAQLLKASDSYPNFMTDDVYLPDDGNVNFNDLEVPNRNLYTFQAEIFGDAETDGLWEYSYNRIYYYNTIIEGVMEVEDVTLDKKRSLRAEALVGRAFEYLTLVNAYANHYDKNTAATDPGVPLMLDKEINKSNLERATVQQVYDQILIDLDTAALYLPSKQKTAYRASKPVGLGMLARMYLYMGEYNEALKYAKLSLAENSSLLDLKNYSVVDPDKSIGRINVPYGADNPEHIYIRLAPWTFGFSGTAFGSDELVALYDHDNDMRFKLFFSNYAWGVNYDHYLWLPYIYANMAMSVPEVILIAAECEARVGSKDQAMLYLDQLLEYRIVGYQPQTAATNQEALDKVLAERRKEMCMLGCTRVIDLKRLNREPRYAKTITHVANGQTFTLEPNSPRYIFPIPPKVLSFNPNMQPNER</sequence>
<dbReference type="SUPFAM" id="SSF48452">
    <property type="entry name" value="TPR-like"/>
    <property type="match status" value="1"/>
</dbReference>
<evidence type="ECO:0000313" key="15">
    <source>
        <dbReference type="Proteomes" id="UP000654720"/>
    </source>
</evidence>
<keyword evidence="3" id="KW-0732">Signal</keyword>
<dbReference type="GeneID" id="93097971"/>
<evidence type="ECO:0000256" key="3">
    <source>
        <dbReference type="ARBA" id="ARBA00022729"/>
    </source>
</evidence>
<dbReference type="Proteomes" id="UP000286038">
    <property type="component" value="Unassembled WGS sequence"/>
</dbReference>
<dbReference type="EMBL" id="QRPV01000015">
    <property type="protein sequence ID" value="RHM42007.1"/>
    <property type="molecule type" value="Genomic_DNA"/>
</dbReference>
<evidence type="ECO:0000259" key="6">
    <source>
        <dbReference type="Pfam" id="PF07980"/>
    </source>
</evidence>
<evidence type="ECO:0000259" key="7">
    <source>
        <dbReference type="Pfam" id="PF14322"/>
    </source>
</evidence>
<accession>A0A412WX46</accession>
<dbReference type="Proteomes" id="UP000283589">
    <property type="component" value="Unassembled WGS sequence"/>
</dbReference>
<dbReference type="Pfam" id="PF14322">
    <property type="entry name" value="SusD-like_3"/>
    <property type="match status" value="1"/>
</dbReference>
<dbReference type="InterPro" id="IPR012944">
    <property type="entry name" value="SusD_RagB_dom"/>
</dbReference>
<reference evidence="8 15" key="2">
    <citation type="submission" date="2021-02" db="EMBL/GenBank/DDBJ databases">
        <title>FDA dAtabase for Regulatory Grade micrObial Sequences (FDA-ARGOS): Supporting development and validation of Infectious Disease Dx tests.</title>
        <authorList>
            <person name="Carlson P."/>
            <person name="Fischbach M."/>
            <person name="Hastie J."/>
            <person name="Bilen M."/>
            <person name="Cheng A."/>
            <person name="Tallon L."/>
            <person name="Sadzewicz L."/>
            <person name="Zhao X."/>
            <person name="Boylan J."/>
            <person name="Ott S."/>
            <person name="Bowen H."/>
            <person name="Vavikolanu K."/>
            <person name="Mehta A."/>
            <person name="Aluvathingal J."/>
            <person name="Nadendla S."/>
            <person name="Yan Y."/>
            <person name="Sichtig H."/>
        </authorList>
    </citation>
    <scope>NUCLEOTIDE SEQUENCE [LARGE SCALE GENOMIC DNA]</scope>
    <source>
        <strain evidence="8 15">FDAARGOS_1229</strain>
    </source>
</reference>
<evidence type="ECO:0000256" key="2">
    <source>
        <dbReference type="ARBA" id="ARBA00006275"/>
    </source>
</evidence>
<evidence type="ECO:0000313" key="8">
    <source>
        <dbReference type="EMBL" id="QRO49352.1"/>
    </source>
</evidence>
<feature type="domain" description="SusD-like N-terminal" evidence="7">
    <location>
        <begin position="40"/>
        <end position="225"/>
    </location>
</feature>
<evidence type="ECO:0000313" key="11">
    <source>
        <dbReference type="EMBL" id="RHM42007.1"/>
    </source>
</evidence>
<reference evidence="12 13" key="1">
    <citation type="submission" date="2018-08" db="EMBL/GenBank/DDBJ databases">
        <title>A genome reference for cultivated species of the human gut microbiota.</title>
        <authorList>
            <person name="Zou Y."/>
            <person name="Xue W."/>
            <person name="Luo G."/>
        </authorList>
    </citation>
    <scope>NUCLEOTIDE SEQUENCE [LARGE SCALE GENOMIC DNA]</scope>
    <source>
        <strain evidence="9 12">AF14-49</strain>
        <strain evidence="11 13">AF34-33</strain>
        <strain evidence="10 14">OF02-7</strain>
    </source>
</reference>
<proteinExistence type="inferred from homology"/>
<dbReference type="Pfam" id="PF07980">
    <property type="entry name" value="SusD_RagB"/>
    <property type="match status" value="1"/>
</dbReference>
<dbReference type="RefSeq" id="WP_034502412.1">
    <property type="nucleotide sequence ID" value="NZ_CABJDM010000015.1"/>
</dbReference>
<evidence type="ECO:0000256" key="5">
    <source>
        <dbReference type="ARBA" id="ARBA00023237"/>
    </source>
</evidence>
<dbReference type="AlphaFoldDB" id="A0A412WX46"/>
<dbReference type="Proteomes" id="UP000654720">
    <property type="component" value="Chromosome"/>
</dbReference>
<evidence type="ECO:0000256" key="1">
    <source>
        <dbReference type="ARBA" id="ARBA00004442"/>
    </source>
</evidence>
<feature type="domain" description="RagB/SusD" evidence="6">
    <location>
        <begin position="342"/>
        <end position="458"/>
    </location>
</feature>
<evidence type="ECO:0000313" key="10">
    <source>
        <dbReference type="EMBL" id="RGY15666.1"/>
    </source>
</evidence>
<evidence type="ECO:0000256" key="4">
    <source>
        <dbReference type="ARBA" id="ARBA00023136"/>
    </source>
</evidence>
<dbReference type="InterPro" id="IPR033985">
    <property type="entry name" value="SusD-like_N"/>
</dbReference>
<comment type="subcellular location">
    <subcellularLocation>
        <location evidence="1">Cell outer membrane</location>
    </subcellularLocation>
</comment>
<dbReference type="EMBL" id="QRZA01000024">
    <property type="protein sequence ID" value="RGV32091.1"/>
    <property type="molecule type" value="Genomic_DNA"/>
</dbReference>
<evidence type="ECO:0000313" key="9">
    <source>
        <dbReference type="EMBL" id="RGV32091.1"/>
    </source>
</evidence>
<gene>
    <name evidence="9" type="ORF">DWW18_15300</name>
    <name evidence="11" type="ORF">DWZ68_12175</name>
    <name evidence="10" type="ORF">DXA50_12560</name>
    <name evidence="8" type="ORF">I6J59_15750</name>
</gene>
<keyword evidence="15" id="KW-1185">Reference proteome</keyword>
<protein>
    <submittedName>
        <fullName evidence="9">RagB/SusD family nutrient uptake outer membrane protein</fullName>
    </submittedName>
</protein>
<keyword evidence="5" id="KW-0998">Cell outer membrane</keyword>
<evidence type="ECO:0000313" key="13">
    <source>
        <dbReference type="Proteomes" id="UP000286038"/>
    </source>
</evidence>
<organism evidence="9 12">
    <name type="scientific">Butyricimonas virosa</name>
    <dbReference type="NCBI Taxonomy" id="544645"/>
    <lineage>
        <taxon>Bacteria</taxon>
        <taxon>Pseudomonadati</taxon>
        <taxon>Bacteroidota</taxon>
        <taxon>Bacteroidia</taxon>
        <taxon>Bacteroidales</taxon>
        <taxon>Odoribacteraceae</taxon>
        <taxon>Butyricimonas</taxon>
    </lineage>
</organism>
<dbReference type="Proteomes" id="UP000286063">
    <property type="component" value="Unassembled WGS sequence"/>
</dbReference>
<dbReference type="STRING" id="1121130.GCA_000519105_02758"/>